<dbReference type="GO" id="GO:0061630">
    <property type="term" value="F:ubiquitin protein ligase activity"/>
    <property type="evidence" value="ECO:0007669"/>
    <property type="project" value="TreeGrafter"/>
</dbReference>
<keyword evidence="1" id="KW-0479">Metal-binding</keyword>
<evidence type="ECO:0000256" key="1">
    <source>
        <dbReference type="ARBA" id="ARBA00022723"/>
    </source>
</evidence>
<evidence type="ECO:0000259" key="6">
    <source>
        <dbReference type="PROSITE" id="PS50089"/>
    </source>
</evidence>
<dbReference type="PANTHER" id="PTHR45969">
    <property type="entry name" value="RING ZINC FINGER PROTEIN-RELATED"/>
    <property type="match status" value="1"/>
</dbReference>
<dbReference type="SUPFAM" id="SSF57850">
    <property type="entry name" value="RING/U-box"/>
    <property type="match status" value="1"/>
</dbReference>
<feature type="domain" description="RING-type" evidence="6">
    <location>
        <begin position="103"/>
        <end position="143"/>
    </location>
</feature>
<dbReference type="EMBL" id="CAJNNW010010532">
    <property type="protein sequence ID" value="CAE8652197.1"/>
    <property type="molecule type" value="Genomic_DNA"/>
</dbReference>
<dbReference type="Gene3D" id="3.30.40.10">
    <property type="entry name" value="Zinc/RING finger domain, C3HC4 (zinc finger)"/>
    <property type="match status" value="1"/>
</dbReference>
<evidence type="ECO:0000256" key="3">
    <source>
        <dbReference type="ARBA" id="ARBA00022833"/>
    </source>
</evidence>
<dbReference type="InterPro" id="IPR013083">
    <property type="entry name" value="Znf_RING/FYVE/PHD"/>
</dbReference>
<evidence type="ECO:0000256" key="2">
    <source>
        <dbReference type="ARBA" id="ARBA00022771"/>
    </source>
</evidence>
<dbReference type="PANTHER" id="PTHR45969:SF69">
    <property type="entry name" value="FINGER DOMAIN PROTEIN, PUTATIVE (AFU_ORTHOLOGUE AFUA_3G12190)-RELATED"/>
    <property type="match status" value="1"/>
</dbReference>
<name>A0A813IKB7_POLGL</name>
<evidence type="ECO:0000256" key="5">
    <source>
        <dbReference type="SAM" id="MobiDB-lite"/>
    </source>
</evidence>
<evidence type="ECO:0000313" key="8">
    <source>
        <dbReference type="Proteomes" id="UP000626109"/>
    </source>
</evidence>
<feature type="region of interest" description="Disordered" evidence="5">
    <location>
        <begin position="34"/>
        <end position="68"/>
    </location>
</feature>
<dbReference type="Proteomes" id="UP000626109">
    <property type="component" value="Unassembled WGS sequence"/>
</dbReference>
<comment type="caution">
    <text evidence="7">The sequence shown here is derived from an EMBL/GenBank/DDBJ whole genome shotgun (WGS) entry which is preliminary data.</text>
</comment>
<dbReference type="InterPro" id="IPR001841">
    <property type="entry name" value="Znf_RING"/>
</dbReference>
<reference evidence="7" key="1">
    <citation type="submission" date="2021-02" db="EMBL/GenBank/DDBJ databases">
        <authorList>
            <person name="Dougan E. K."/>
            <person name="Rhodes N."/>
            <person name="Thang M."/>
            <person name="Chan C."/>
        </authorList>
    </citation>
    <scope>NUCLEOTIDE SEQUENCE</scope>
</reference>
<protein>
    <recommendedName>
        <fullName evidence="6">RING-type domain-containing protein</fullName>
    </recommendedName>
</protein>
<evidence type="ECO:0000313" key="7">
    <source>
        <dbReference type="EMBL" id="CAE8652197.1"/>
    </source>
</evidence>
<gene>
    <name evidence="7" type="ORF">PGLA2088_LOCUS9519</name>
</gene>
<dbReference type="GO" id="GO:0008270">
    <property type="term" value="F:zinc ion binding"/>
    <property type="evidence" value="ECO:0007669"/>
    <property type="project" value="UniProtKB-KW"/>
</dbReference>
<keyword evidence="2 4" id="KW-0863">Zinc-finger</keyword>
<sequence length="161" mass="17031">AGEGPRLDGGMLSELKSKRTSALGSSASLHQAALPASRQLSASRQGPAPPAILPLAPQAVSGDNGSGAGAEQVGGLPWFQAMKANLEEFGDVEVFLEHQPQECMSCCQPIEAAYRARPRKCSHIFHVECLLHCWSEGTCPVCRASFAPEASHLSHIGRSSR</sequence>
<feature type="non-terminal residue" evidence="7">
    <location>
        <position position="1"/>
    </location>
</feature>
<evidence type="ECO:0000256" key="4">
    <source>
        <dbReference type="PROSITE-ProRule" id="PRU00175"/>
    </source>
</evidence>
<organism evidence="7 8">
    <name type="scientific">Polarella glacialis</name>
    <name type="common">Dinoflagellate</name>
    <dbReference type="NCBI Taxonomy" id="89957"/>
    <lineage>
        <taxon>Eukaryota</taxon>
        <taxon>Sar</taxon>
        <taxon>Alveolata</taxon>
        <taxon>Dinophyceae</taxon>
        <taxon>Suessiales</taxon>
        <taxon>Suessiaceae</taxon>
        <taxon>Polarella</taxon>
    </lineage>
</organism>
<proteinExistence type="predicted"/>
<keyword evidence="3" id="KW-0862">Zinc</keyword>
<dbReference type="GO" id="GO:0016567">
    <property type="term" value="P:protein ubiquitination"/>
    <property type="evidence" value="ECO:0007669"/>
    <property type="project" value="TreeGrafter"/>
</dbReference>
<accession>A0A813IKB7</accession>
<dbReference type="PROSITE" id="PS50089">
    <property type="entry name" value="ZF_RING_2"/>
    <property type="match status" value="1"/>
</dbReference>
<dbReference type="CDD" id="cd16448">
    <property type="entry name" value="RING-H2"/>
    <property type="match status" value="1"/>
</dbReference>
<dbReference type="AlphaFoldDB" id="A0A813IKB7"/>